<dbReference type="Gene3D" id="2.40.30.170">
    <property type="match status" value="1"/>
</dbReference>
<dbReference type="Proteomes" id="UP001595973">
    <property type="component" value="Unassembled WGS sequence"/>
</dbReference>
<gene>
    <name evidence="5" type="ORF">ACFO5X_17025</name>
</gene>
<sequence length="410" mass="43174">MRLIPVLTALLVMLGLYYVVFERDTLLAFARGNEAPAQDSTPAPSAEPAAEPESGVRVVALRSRAETIDNAVVLRGQTRATRQVEVRAETSATVISEPLRKGTFVQAGDVLCKLDPGTREAALAEAEARLTEARSRVPETEARVIEARARLEEASINFNAAEKLSKDGYASETRLKSATATVRSAEAAIASAEAGLENTQAGIQAATAAVAAAEREIDRLTIVAPFGGLLESDTAELGSLMQPGGLCATVIQLDPIKLIGFVPETEVDRVHDGAQAGAELISGERIVGTVTFLSRAADPTTRTFQVEITVPNPDLAIRDGQTATIAIASDGAQAHKLPQSALTLDNDGKLGVRTVGPDNIVAFMAVKLLRDTPDGIWVGGLPDEAAVIVVGQDFVTAGVKVIPTWREDAQ</sequence>
<keyword evidence="2" id="KW-0175">Coiled coil</keyword>
<evidence type="ECO:0000313" key="5">
    <source>
        <dbReference type="EMBL" id="MFC4670271.1"/>
    </source>
</evidence>
<evidence type="ECO:0000256" key="3">
    <source>
        <dbReference type="SAM" id="MobiDB-lite"/>
    </source>
</evidence>
<protein>
    <submittedName>
        <fullName evidence="5">Efflux RND transporter periplasmic adaptor subunit</fullName>
    </submittedName>
</protein>
<feature type="compositionally biased region" description="Low complexity" evidence="3">
    <location>
        <begin position="42"/>
        <end position="53"/>
    </location>
</feature>
<evidence type="ECO:0000256" key="2">
    <source>
        <dbReference type="SAM" id="Coils"/>
    </source>
</evidence>
<organism evidence="5 6">
    <name type="scientific">Seohaeicola nanhaiensis</name>
    <dbReference type="NCBI Taxonomy" id="1387282"/>
    <lineage>
        <taxon>Bacteria</taxon>
        <taxon>Pseudomonadati</taxon>
        <taxon>Pseudomonadota</taxon>
        <taxon>Alphaproteobacteria</taxon>
        <taxon>Rhodobacterales</taxon>
        <taxon>Roseobacteraceae</taxon>
        <taxon>Seohaeicola</taxon>
    </lineage>
</organism>
<dbReference type="Gene3D" id="2.40.50.100">
    <property type="match status" value="1"/>
</dbReference>
<dbReference type="Gene3D" id="2.40.420.20">
    <property type="match status" value="1"/>
</dbReference>
<dbReference type="InterPro" id="IPR058792">
    <property type="entry name" value="Beta-barrel_RND_2"/>
</dbReference>
<dbReference type="PANTHER" id="PTHR30469">
    <property type="entry name" value="MULTIDRUG RESISTANCE PROTEIN MDTA"/>
    <property type="match status" value="1"/>
</dbReference>
<dbReference type="EMBL" id="JBHSGI010000024">
    <property type="protein sequence ID" value="MFC4670271.1"/>
    <property type="molecule type" value="Genomic_DNA"/>
</dbReference>
<feature type="coiled-coil region" evidence="2">
    <location>
        <begin position="196"/>
        <end position="223"/>
    </location>
</feature>
<reference evidence="6" key="1">
    <citation type="journal article" date="2019" name="Int. J. Syst. Evol. Microbiol.">
        <title>The Global Catalogue of Microorganisms (GCM) 10K type strain sequencing project: providing services to taxonomists for standard genome sequencing and annotation.</title>
        <authorList>
            <consortium name="The Broad Institute Genomics Platform"/>
            <consortium name="The Broad Institute Genome Sequencing Center for Infectious Disease"/>
            <person name="Wu L."/>
            <person name="Ma J."/>
        </authorList>
    </citation>
    <scope>NUCLEOTIDE SEQUENCE [LARGE SCALE GENOMIC DNA]</scope>
    <source>
        <strain evidence="6">CGMCC 4.7283</strain>
    </source>
</reference>
<evidence type="ECO:0000313" key="6">
    <source>
        <dbReference type="Proteomes" id="UP001595973"/>
    </source>
</evidence>
<dbReference type="NCBIfam" id="TIGR01730">
    <property type="entry name" value="RND_mfp"/>
    <property type="match status" value="1"/>
</dbReference>
<proteinExistence type="inferred from homology"/>
<dbReference type="PANTHER" id="PTHR30469:SF29">
    <property type="entry name" value="BLR2860 PROTEIN"/>
    <property type="match status" value="1"/>
</dbReference>
<keyword evidence="6" id="KW-1185">Reference proteome</keyword>
<evidence type="ECO:0000259" key="4">
    <source>
        <dbReference type="Pfam" id="PF25954"/>
    </source>
</evidence>
<dbReference type="RefSeq" id="WP_380719099.1">
    <property type="nucleotide sequence ID" value="NZ_JBHSGI010000024.1"/>
</dbReference>
<accession>A0ABV9KK12</accession>
<dbReference type="Gene3D" id="1.10.287.470">
    <property type="entry name" value="Helix hairpin bin"/>
    <property type="match status" value="1"/>
</dbReference>
<feature type="domain" description="CusB-like beta-barrel" evidence="4">
    <location>
        <begin position="262"/>
        <end position="329"/>
    </location>
</feature>
<comment type="caution">
    <text evidence="5">The sequence shown here is derived from an EMBL/GenBank/DDBJ whole genome shotgun (WGS) entry which is preliminary data.</text>
</comment>
<dbReference type="Pfam" id="PF25954">
    <property type="entry name" value="Beta-barrel_RND_2"/>
    <property type="match status" value="1"/>
</dbReference>
<feature type="region of interest" description="Disordered" evidence="3">
    <location>
        <begin position="34"/>
        <end position="55"/>
    </location>
</feature>
<dbReference type="InterPro" id="IPR006143">
    <property type="entry name" value="RND_pump_MFP"/>
</dbReference>
<comment type="similarity">
    <text evidence="1">Belongs to the membrane fusion protein (MFP) (TC 8.A.1) family.</text>
</comment>
<feature type="coiled-coil region" evidence="2">
    <location>
        <begin position="123"/>
        <end position="164"/>
    </location>
</feature>
<dbReference type="SUPFAM" id="SSF111369">
    <property type="entry name" value="HlyD-like secretion proteins"/>
    <property type="match status" value="1"/>
</dbReference>
<evidence type="ECO:0000256" key="1">
    <source>
        <dbReference type="ARBA" id="ARBA00009477"/>
    </source>
</evidence>
<name>A0ABV9KK12_9RHOB</name>